<proteinExistence type="predicted"/>
<keyword evidence="2" id="KW-1185">Reference proteome</keyword>
<protein>
    <submittedName>
        <fullName evidence="1">Uncharacterized protein</fullName>
    </submittedName>
</protein>
<accession>A0ACB8XGR8</accession>
<gene>
    <name evidence="1" type="ORF">L6452_42052</name>
</gene>
<reference evidence="1 2" key="2">
    <citation type="journal article" date="2022" name="Mol. Ecol. Resour.">
        <title>The genomes of chicory, endive, great burdock and yacon provide insights into Asteraceae paleo-polyploidization history and plant inulin production.</title>
        <authorList>
            <person name="Fan W."/>
            <person name="Wang S."/>
            <person name="Wang H."/>
            <person name="Wang A."/>
            <person name="Jiang F."/>
            <person name="Liu H."/>
            <person name="Zhao H."/>
            <person name="Xu D."/>
            <person name="Zhang Y."/>
        </authorList>
    </citation>
    <scope>NUCLEOTIDE SEQUENCE [LARGE SCALE GENOMIC DNA]</scope>
    <source>
        <strain evidence="2">cv. Niubang</strain>
    </source>
</reference>
<dbReference type="Proteomes" id="UP001055879">
    <property type="component" value="Linkage Group LG17"/>
</dbReference>
<sequence>MKDLTMEDKEDNNSQDKAKHPDDIDFRKEPLLYVESTISDKVEVEKEKTTLSVWNIGLLRKRETTELEDGGFGLLPIKTSYQVKRPVLQGECSKSPRSPPKYLGKKMEQLVNAKEEAEKWVHTIESRFLGDETVTKFKTDLDLMFGTTQSTSTESEAAADEENEKTNEMAIVVFEEVDNAKEFDACWECPNFIATITEKVEIEVQKSEIRKSLSNSLSSEGRIEAPGFDLGINPEKKESG</sequence>
<reference evidence="2" key="1">
    <citation type="journal article" date="2022" name="Mol. Ecol. Resour.">
        <title>The genomes of chicory, endive, great burdock and yacon provide insights into Asteraceae palaeo-polyploidization history and plant inulin production.</title>
        <authorList>
            <person name="Fan W."/>
            <person name="Wang S."/>
            <person name="Wang H."/>
            <person name="Wang A."/>
            <person name="Jiang F."/>
            <person name="Liu H."/>
            <person name="Zhao H."/>
            <person name="Xu D."/>
            <person name="Zhang Y."/>
        </authorList>
    </citation>
    <scope>NUCLEOTIDE SEQUENCE [LARGE SCALE GENOMIC DNA]</scope>
    <source>
        <strain evidence="2">cv. Niubang</strain>
    </source>
</reference>
<organism evidence="1 2">
    <name type="scientific">Arctium lappa</name>
    <name type="common">Greater burdock</name>
    <name type="synonym">Lappa major</name>
    <dbReference type="NCBI Taxonomy" id="4217"/>
    <lineage>
        <taxon>Eukaryota</taxon>
        <taxon>Viridiplantae</taxon>
        <taxon>Streptophyta</taxon>
        <taxon>Embryophyta</taxon>
        <taxon>Tracheophyta</taxon>
        <taxon>Spermatophyta</taxon>
        <taxon>Magnoliopsida</taxon>
        <taxon>eudicotyledons</taxon>
        <taxon>Gunneridae</taxon>
        <taxon>Pentapetalae</taxon>
        <taxon>asterids</taxon>
        <taxon>campanulids</taxon>
        <taxon>Asterales</taxon>
        <taxon>Asteraceae</taxon>
        <taxon>Carduoideae</taxon>
        <taxon>Cardueae</taxon>
        <taxon>Arctiinae</taxon>
        <taxon>Arctium</taxon>
    </lineage>
</organism>
<dbReference type="EMBL" id="CM042063">
    <property type="protein sequence ID" value="KAI3667010.1"/>
    <property type="molecule type" value="Genomic_DNA"/>
</dbReference>
<evidence type="ECO:0000313" key="2">
    <source>
        <dbReference type="Proteomes" id="UP001055879"/>
    </source>
</evidence>
<evidence type="ECO:0000313" key="1">
    <source>
        <dbReference type="EMBL" id="KAI3667010.1"/>
    </source>
</evidence>
<comment type="caution">
    <text evidence="1">The sequence shown here is derived from an EMBL/GenBank/DDBJ whole genome shotgun (WGS) entry which is preliminary data.</text>
</comment>
<name>A0ACB8XGR8_ARCLA</name>